<dbReference type="AlphaFoldDB" id="A0A9W6UVL8"/>
<keyword evidence="3" id="KW-1185">Reference proteome</keyword>
<evidence type="ECO:0000313" key="3">
    <source>
        <dbReference type="Proteomes" id="UP001165124"/>
    </source>
</evidence>
<dbReference type="EMBL" id="BSRZ01000008">
    <property type="protein sequence ID" value="GLW65194.1"/>
    <property type="molecule type" value="Genomic_DNA"/>
</dbReference>
<name>A0A9W6UVL8_9ACTN</name>
<gene>
    <name evidence="2" type="ORF">Arub01_34380</name>
</gene>
<evidence type="ECO:0000313" key="2">
    <source>
        <dbReference type="EMBL" id="GLW65194.1"/>
    </source>
</evidence>
<feature type="region of interest" description="Disordered" evidence="1">
    <location>
        <begin position="136"/>
        <end position="178"/>
    </location>
</feature>
<accession>A0A9W6UVL8</accession>
<evidence type="ECO:0000256" key="1">
    <source>
        <dbReference type="SAM" id="MobiDB-lite"/>
    </source>
</evidence>
<protein>
    <submittedName>
        <fullName evidence="2">Uncharacterized protein</fullName>
    </submittedName>
</protein>
<reference evidence="2" key="1">
    <citation type="submission" date="2023-02" db="EMBL/GenBank/DDBJ databases">
        <title>Actinomadura rubrobrunea NBRC 14622.</title>
        <authorList>
            <person name="Ichikawa N."/>
            <person name="Sato H."/>
            <person name="Tonouchi N."/>
        </authorList>
    </citation>
    <scope>NUCLEOTIDE SEQUENCE</scope>
    <source>
        <strain evidence="2">NBRC 14622</strain>
    </source>
</reference>
<dbReference type="Proteomes" id="UP001165124">
    <property type="component" value="Unassembled WGS sequence"/>
</dbReference>
<sequence>MLAYPPAIRQTWTSCRNGTVPTLSQCDVGLSRCVTKSLAGVGRRWGVEDGLQEGVHGGLAGAGGPAAQAAGAEEVGAGAVAEVDGEEADGGEGACRMSPQGSAFEPQAADACGLVEPGAQGAHAAVRPMRASRLHPSLGWAHDGRTGRRSLAPSLRKTASHGVQSRAVSARLSRATDC</sequence>
<proteinExistence type="predicted"/>
<organism evidence="2 3">
    <name type="scientific">Actinomadura rubrobrunea</name>
    <dbReference type="NCBI Taxonomy" id="115335"/>
    <lineage>
        <taxon>Bacteria</taxon>
        <taxon>Bacillati</taxon>
        <taxon>Actinomycetota</taxon>
        <taxon>Actinomycetes</taxon>
        <taxon>Streptosporangiales</taxon>
        <taxon>Thermomonosporaceae</taxon>
        <taxon>Actinomadura</taxon>
    </lineage>
</organism>
<comment type="caution">
    <text evidence="2">The sequence shown here is derived from an EMBL/GenBank/DDBJ whole genome shotgun (WGS) entry which is preliminary data.</text>
</comment>